<dbReference type="GO" id="GO:0005634">
    <property type="term" value="C:nucleus"/>
    <property type="evidence" value="ECO:0007669"/>
    <property type="project" value="UniProtKB-SubCell"/>
</dbReference>
<dbReference type="InterPro" id="IPR006564">
    <property type="entry name" value="Znf_PMZ"/>
</dbReference>
<evidence type="ECO:0000256" key="1">
    <source>
        <dbReference type="ARBA" id="ARBA00005889"/>
    </source>
</evidence>
<organism evidence="9 10">
    <name type="scientific">Triticum aestivum</name>
    <name type="common">Wheat</name>
    <dbReference type="NCBI Taxonomy" id="4565"/>
    <lineage>
        <taxon>Eukaryota</taxon>
        <taxon>Viridiplantae</taxon>
        <taxon>Streptophyta</taxon>
        <taxon>Embryophyta</taxon>
        <taxon>Tracheophyta</taxon>
        <taxon>Spermatophyta</taxon>
        <taxon>Magnoliopsida</taxon>
        <taxon>Liliopsida</taxon>
        <taxon>Poales</taxon>
        <taxon>Poaceae</taxon>
        <taxon>BOP clade</taxon>
        <taxon>Pooideae</taxon>
        <taxon>Triticodae</taxon>
        <taxon>Triticeae</taxon>
        <taxon>Triticinae</taxon>
        <taxon>Triticum</taxon>
    </lineage>
</organism>
<evidence type="ECO:0000256" key="4">
    <source>
        <dbReference type="ARBA" id="ARBA00022833"/>
    </source>
</evidence>
<dbReference type="InterPro" id="IPR007527">
    <property type="entry name" value="Znf_SWIM"/>
</dbReference>
<evidence type="ECO:0000256" key="3">
    <source>
        <dbReference type="ARBA" id="ARBA00022771"/>
    </source>
</evidence>
<evidence type="ECO:0000259" key="8">
    <source>
        <dbReference type="PROSITE" id="PS50966"/>
    </source>
</evidence>
<feature type="region of interest" description="Disordered" evidence="7">
    <location>
        <begin position="326"/>
        <end position="378"/>
    </location>
</feature>
<dbReference type="PANTHER" id="PTHR31669">
    <property type="entry name" value="PROTEIN FAR1-RELATED SEQUENCE 10-RELATED"/>
    <property type="match status" value="1"/>
</dbReference>
<dbReference type="EMBL" id="LS480641">
    <property type="protein sequence ID" value="SPT20127.1"/>
    <property type="molecule type" value="Genomic_DNA"/>
</dbReference>
<evidence type="ECO:0000256" key="2">
    <source>
        <dbReference type="ARBA" id="ARBA00022723"/>
    </source>
</evidence>
<protein>
    <recommendedName>
        <fullName evidence="6">Protein FAR1-RELATED SEQUENCE</fullName>
    </recommendedName>
</protein>
<keyword evidence="2 6" id="KW-0479">Metal-binding</keyword>
<comment type="subcellular location">
    <subcellularLocation>
        <location evidence="6">Nucleus</location>
    </subcellularLocation>
</comment>
<evidence type="ECO:0000256" key="6">
    <source>
        <dbReference type="RuleBase" id="RU367018"/>
    </source>
</evidence>
<comment type="similarity">
    <text evidence="1 6">Belongs to the FHY3/FAR1 family.</text>
</comment>
<feature type="domain" description="SWIM-type" evidence="8">
    <location>
        <begin position="140"/>
        <end position="176"/>
    </location>
</feature>
<reference evidence="9 10" key="1">
    <citation type="submission" date="2018-05" db="EMBL/GenBank/DDBJ databases">
        <authorList>
            <person name="Thind KAUR A."/>
        </authorList>
    </citation>
    <scope>NUCLEOTIDE SEQUENCE [LARGE SCALE GENOMIC DNA]</scope>
</reference>
<evidence type="ECO:0000256" key="5">
    <source>
        <dbReference type="PROSITE-ProRule" id="PRU00325"/>
    </source>
</evidence>
<dbReference type="Pfam" id="PF04434">
    <property type="entry name" value="SWIM"/>
    <property type="match status" value="1"/>
</dbReference>
<evidence type="ECO:0000256" key="7">
    <source>
        <dbReference type="SAM" id="MobiDB-lite"/>
    </source>
</evidence>
<keyword evidence="4 6" id="KW-0862">Zinc</keyword>
<feature type="compositionally biased region" description="Basic residues" evidence="7">
    <location>
        <begin position="341"/>
        <end position="353"/>
    </location>
</feature>
<gene>
    <name evidence="9" type="ORF">CAMPLR22A2D_LOCUS4756</name>
</gene>
<dbReference type="AlphaFoldDB" id="A0A7H4LND8"/>
<feature type="compositionally biased region" description="Basic and acidic residues" evidence="7">
    <location>
        <begin position="368"/>
        <end position="378"/>
    </location>
</feature>
<dbReference type="GO" id="GO:0008270">
    <property type="term" value="F:zinc ion binding"/>
    <property type="evidence" value="ECO:0007669"/>
    <property type="project" value="UniProtKB-UniRule"/>
</dbReference>
<name>A0A7H4LND8_WHEAT</name>
<keyword evidence="3 5" id="KW-0863">Zinc-finger</keyword>
<proteinExistence type="inferred from homology"/>
<evidence type="ECO:0000313" key="9">
    <source>
        <dbReference type="EMBL" id="SPT20127.1"/>
    </source>
</evidence>
<accession>A0A7H4LND8</accession>
<keyword evidence="6" id="KW-0539">Nucleus</keyword>
<dbReference type="SMART" id="SM00575">
    <property type="entry name" value="ZnF_PMZ"/>
    <property type="match status" value="1"/>
</dbReference>
<evidence type="ECO:0000313" key="10">
    <source>
        <dbReference type="Proteomes" id="UP000280104"/>
    </source>
</evidence>
<dbReference type="GO" id="GO:0006355">
    <property type="term" value="P:regulation of DNA-templated transcription"/>
    <property type="evidence" value="ECO:0007669"/>
    <property type="project" value="UniProtKB-UniRule"/>
</dbReference>
<dbReference type="PROSITE" id="PS50966">
    <property type="entry name" value="ZF_SWIM"/>
    <property type="match status" value="1"/>
</dbReference>
<comment type="function">
    <text evidence="6">Putative transcription activator involved in regulating light control of development.</text>
</comment>
<dbReference type="InterPro" id="IPR031052">
    <property type="entry name" value="FHY3/FAR1"/>
</dbReference>
<dbReference type="PANTHER" id="PTHR31669:SF180">
    <property type="entry name" value="PROTEIN FAR1-RELATED SEQUENCE"/>
    <property type="match status" value="1"/>
</dbReference>
<dbReference type="Proteomes" id="UP000280104">
    <property type="component" value="Chromosome II"/>
</dbReference>
<sequence length="378" mass="44088">MWENRKKIIPVYFKDKFFPFIQTTARSEGTNALFKKGVGAKFSATSFLREYDRIIDVVHDREEECDHNSRNKKVAMKAFWSKYGIERQTHELYNLGIFRKFQQKMADTTRLNVYEQEKDRCYLVCQSESYPLKELRKRKYLVQLCLKEEEYSCICCTFQKGGILCSHILQVMIHLNIEKIPDKYIIDRWRKNDYKIDVTKTAAVAAENSTLRYNVLARKLVHVASNASKKKRKYEYLLGELDRIQKRLREMDDEEDTGDEGQTVNTRTITFIPTTGTGEGATTALTIQDPDIAKTKGRPRMLTIREAIKQNKFYKCSHCGSDKHTRKNCTNLDKEYNLPRSNRRKHSNPRNVKKGGEKGGSKQRTKTNKKDKSATTES</sequence>